<feature type="region of interest" description="Disordered" evidence="2">
    <location>
        <begin position="246"/>
        <end position="270"/>
    </location>
</feature>
<name>A0A6G7KVS7_9ASPA</name>
<evidence type="ECO:0000256" key="2">
    <source>
        <dbReference type="SAM" id="MobiDB-lite"/>
    </source>
</evidence>
<feature type="transmembrane region" description="Helical" evidence="1">
    <location>
        <begin position="210"/>
        <end position="228"/>
    </location>
</feature>
<evidence type="ECO:0000313" key="3">
    <source>
        <dbReference type="EMBL" id="QII89425.1"/>
    </source>
</evidence>
<dbReference type="GO" id="GO:0009706">
    <property type="term" value="C:chloroplast inner membrane"/>
    <property type="evidence" value="ECO:0007669"/>
    <property type="project" value="UniProtKB-SubCell"/>
</dbReference>
<reference evidence="3" key="1">
    <citation type="journal article" date="2020" name="Front. Plant Sci.">
        <title>Plastome Evolution and Phylogeny of Orchidaceae, With 24 New Sequences.</title>
        <authorList>
            <person name="Kim Y.-K."/>
            <person name="Jo S."/>
            <person name="Cheon S.-H."/>
            <person name="Joo M.-J."/>
            <person name="Hong J.-R."/>
            <person name="Kwak M."/>
            <person name="Kim K.-J."/>
        </authorList>
    </citation>
    <scope>NUCLEOTIDE SEQUENCE</scope>
</reference>
<keyword evidence="1 3" id="KW-0150">Chloroplast</keyword>
<keyword evidence="1" id="KW-1001">Plastid inner membrane</keyword>
<dbReference type="Pfam" id="PF05758">
    <property type="entry name" value="Ycf1"/>
    <property type="match status" value="2"/>
</dbReference>
<proteinExistence type="inferred from homology"/>
<keyword evidence="1" id="KW-0812">Transmembrane</keyword>
<comment type="subcellular location">
    <subcellularLocation>
        <location evidence="1">Plastid</location>
        <location evidence="1">Chloroplast inner membrane</location>
    </subcellularLocation>
</comment>
<gene>
    <name evidence="3" type="primary">ycf1</name>
    <name evidence="1" type="synonym">TIC214</name>
</gene>
<dbReference type="GeneID" id="54094430"/>
<accession>A0A6G7KVS7</accession>
<keyword evidence="1" id="KW-0813">Transport</keyword>
<feature type="transmembrane region" description="Helical" evidence="1">
    <location>
        <begin position="161"/>
        <end position="189"/>
    </location>
</feature>
<dbReference type="PANTHER" id="PTHR33163">
    <property type="entry name" value="PROTEIN TIC 214-RELATED"/>
    <property type="match status" value="1"/>
</dbReference>
<keyword evidence="1" id="KW-1133">Transmembrane helix</keyword>
<keyword evidence="1" id="KW-0653">Protein transport</keyword>
<geneLocation type="chloroplast" evidence="3"/>
<protein>
    <recommendedName>
        <fullName evidence="1">Protein TIC 214</fullName>
    </recommendedName>
    <alternativeName>
        <fullName evidence="1">Translocon at the inner envelope membrane of chloroplasts 214</fullName>
    </alternativeName>
</protein>
<dbReference type="InterPro" id="IPR008896">
    <property type="entry name" value="TIC214"/>
</dbReference>
<dbReference type="RefSeq" id="YP_009747745.1">
    <property type="nucleotide sequence ID" value="NC_046799.1"/>
</dbReference>
<sequence length="1881" mass="226918">MILKSLILSLWIKIINSVVALGLYYGFLTTLSIGPSYIFILRARIMEEGTEREVSATTGFIVGQLVMFISIYYMPLHLALDRPHTITFLGLPYLLFNFFCNNQKIDYDYYGSTIRNSMRDIDIQCVFLNNLIFPLFNHFILPSSTLARLVNIYMFRCNNKIAFLISSFIGWLIGYILFMRWVELVLFWIQQNNSLKYKMNRYRLLELRDYMSRIFSILLFITCVYYLGRAPLPIFAKKLKEKETSETKEGVERNEGSDVEKTFENKKKEQNTEEKPYRFWEEKEYFGKLYETGDTRANGKKKKKTKDEFHFQEARYQDSPVYDYEDSNMYSYQEGWEWGILKKEKDNFWFEKTFVNFFFDYRRWYRPLRYINNDQFENALRNEMSQFCFYTCLSDGKQIISFTYPTSLSIFSEMLERKIISLYIKNKLYEEDTYNYWNYWIYLNEIKKCNFNKELRSRIQVVEKTEGYPTPSLDILDKRVRLCDDDSKNKCLPKAYDPLLNGIYRGTIKKLDSRTILNRLITYTDKDMEYFAETFWINKIHDLIIKDSLEIYRQSYFNYTYTHTQFVFDVITTHTKDQRTIKNKSIGIQEIHKKVSRWSYKLTDELEEAEENENEEESTGEDADIYSRRANHVIIYNDTDQKKNLISRSQNTNLNDDTVEMEEATLINYSQQPDFRRNLIKGSMRSQRRKTVIWGIFQVNVHSPLFLDRIDKIYFFDINKMNNLIFRNWMERERESELKISYFENKKTVEETEKDKKYKNQTDARLEVAEAWEAAQAQHIRGLLLLTQSFIRKYILFPSFIIAKNILRILLLQSPEWYEDWKEWKEERYIKCTRDGIPLSETEFPQDWLTEGIQIKIIYPFCLKPWRKSRALRSRHKDPMKKRDKKKKQFAFLTVWGMEAELPFGTPRKRPSFFNPIYKELIKRSRKVKKNFLRVLNFLKEKLLKGKIKDFIFIKKEQVKGVVIIVIKLISKGLEKVNPMLLLELSKQKVHESNENEKNVNVKIHNKIISESSVLILPMIDDSLIEKRTKDLYDKIIQIRIRNKIKINKTDKKKKEIVLISIIFNNKISKSYKHILKIFQSTKNRLMRKSNYFIQSFIRKIYIYILLCTIYKINANVKNLFEAKDKIVNFNFKTFFKTFNKKINKLYKNIKKFYKSICIYKRIVYIYKNGQEQAYIYTYNNELDQGQEVADEDEEVIDEVIDEINPKRVYKEVIDETNTNKFNLLFTIKKLFSNTENLDNGKINSNTYWNLSSLTQAYVFYKLSQTQLLKINKYHFRLILQYQGSYPFFNFEDKLKDSFMIHRIFDLKSRYTKRNKNKYVMSEWKNWLKSHYQYDLSKKKWSQLIPKKWRNRIRRHRRIQHKELIQSDLYKSTKDQLFHVRIDPAINSFMDQKYKNKSKKHYRYDKLSYKYISYSNLNISKSVLEIINRDSQIPYHSNKLKNFNFDVFLFLSIPSNDYKKKGYHMNGNTNFDRKYFDYRILNFDFINHIDIEIWTSTHIGINQTTHAEINRMKNLIKMENKSIIYPSIHKEIKPRNKKSLFFDYMGMKSIYYNNTIFNLEPWFLPESVLLFNLYRIKPWIISARLLFFNFLNINIKIKEKIKNINVNPNIPNINPSYKKKGLELGNSKHEKHEKKSQGNLVSNKDKIKKKKVMELYSLLDKYLIFQLRGSHLLNQRIMKNIESYCLLLGLMNPREVAISSVRRGELNLDEMIIQKYLFIEELIRKGIWILEPIRLYIRRDGKSIIHQTMHISLVDKLNQQTNIKYKNKKISEDLLVPENLLSSRRRREFRIRMCLNSRNCNVFDININQRFCNENKIRHFGPYSKGDNHLSRYTTNLRKLNLFLWPNYQLEDLACMNRYWFDTNNGSRFSMLRIYMYPQTN</sequence>
<organism evidence="3">
    <name type="scientific">Lecanorchis japonica</name>
    <dbReference type="NCBI Taxonomy" id="915449"/>
    <lineage>
        <taxon>Eukaryota</taxon>
        <taxon>Viridiplantae</taxon>
        <taxon>Streptophyta</taxon>
        <taxon>Embryophyta</taxon>
        <taxon>Tracheophyta</taxon>
        <taxon>Spermatophyta</taxon>
        <taxon>Magnoliopsida</taxon>
        <taxon>Liliopsida</taxon>
        <taxon>Asparagales</taxon>
        <taxon>Orchidaceae</taxon>
        <taxon>Vanilloideae</taxon>
        <taxon>Vanilleae</taxon>
        <taxon>Lecanorchis</taxon>
    </lineage>
</organism>
<feature type="transmembrane region" description="Helical" evidence="1">
    <location>
        <begin position="54"/>
        <end position="76"/>
    </location>
</feature>
<feature type="transmembrane region" description="Helical" evidence="1">
    <location>
        <begin position="121"/>
        <end position="141"/>
    </location>
</feature>
<comment type="function">
    <text evidence="1">Involved in protein precursor import into chloroplasts. May be part of an intermediate translocation complex acting as a protein-conducting channel at the inner envelope.</text>
</comment>
<dbReference type="PANTHER" id="PTHR33163:SF40">
    <property type="entry name" value="PROTEIN TIC 214"/>
    <property type="match status" value="1"/>
</dbReference>
<comment type="subunit">
    <text evidence="1">Part of the Tic complex.</text>
</comment>
<evidence type="ECO:0000256" key="1">
    <source>
        <dbReference type="RuleBase" id="RU364085"/>
    </source>
</evidence>
<dbReference type="GO" id="GO:0015031">
    <property type="term" value="P:protein transport"/>
    <property type="evidence" value="ECO:0007669"/>
    <property type="project" value="UniProtKB-KW"/>
</dbReference>
<feature type="transmembrane region" description="Helical" evidence="1">
    <location>
        <begin position="82"/>
        <end position="100"/>
    </location>
</feature>
<keyword evidence="1 3" id="KW-0934">Plastid</keyword>
<dbReference type="EMBL" id="MN200364">
    <property type="protein sequence ID" value="QII89425.1"/>
    <property type="molecule type" value="Genomic_DNA"/>
</dbReference>
<comment type="similarity">
    <text evidence="1">Belongs to the TIC214 family.</text>
</comment>
<keyword evidence="1" id="KW-0472">Membrane</keyword>
<feature type="transmembrane region" description="Helical" evidence="1">
    <location>
        <begin position="6"/>
        <end position="33"/>
    </location>
</feature>